<keyword evidence="6" id="KW-0863">Zinc-finger</keyword>
<proteinExistence type="inferred from homology"/>
<evidence type="ECO:0000256" key="4">
    <source>
        <dbReference type="ARBA" id="ARBA00022664"/>
    </source>
</evidence>
<keyword evidence="5" id="KW-0479">Metal-binding</keyword>
<keyword evidence="9" id="KW-0539">Nucleus</keyword>
<dbReference type="PANTHER" id="PTHR12786:SF2">
    <property type="entry name" value="SPLICING FACTOR 3A SUBUNIT 3"/>
    <property type="match status" value="1"/>
</dbReference>
<evidence type="ECO:0000259" key="10">
    <source>
        <dbReference type="PROSITE" id="PS50171"/>
    </source>
</evidence>
<dbReference type="GO" id="GO:0000398">
    <property type="term" value="P:mRNA splicing, via spliceosome"/>
    <property type="evidence" value="ECO:0007669"/>
    <property type="project" value="InterPro"/>
</dbReference>
<dbReference type="InterPro" id="IPR031774">
    <property type="entry name" value="SF3A3_dom"/>
</dbReference>
<evidence type="ECO:0000313" key="12">
    <source>
        <dbReference type="WBParaSite" id="Minc3s01683g25571"/>
    </source>
</evidence>
<dbReference type="InterPro" id="IPR024598">
    <property type="entry name" value="SF3a60/Prp9_C"/>
</dbReference>
<name>A0A914MDB3_MELIC</name>
<dbReference type="PANTHER" id="PTHR12786">
    <property type="entry name" value="SPLICING FACTOR SF3A-RELATED"/>
    <property type="match status" value="1"/>
</dbReference>
<dbReference type="Pfam" id="PF12108">
    <property type="entry name" value="SF3a60_bindingd"/>
    <property type="match status" value="2"/>
</dbReference>
<evidence type="ECO:0000256" key="2">
    <source>
        <dbReference type="ARBA" id="ARBA00008776"/>
    </source>
</evidence>
<evidence type="ECO:0000256" key="6">
    <source>
        <dbReference type="ARBA" id="ARBA00022771"/>
    </source>
</evidence>
<accession>A0A914MDB3</accession>
<evidence type="ECO:0000256" key="7">
    <source>
        <dbReference type="ARBA" id="ARBA00022833"/>
    </source>
</evidence>
<dbReference type="Pfam" id="PF13297">
    <property type="entry name" value="SDE2_2C"/>
    <property type="match status" value="1"/>
</dbReference>
<dbReference type="Pfam" id="PF11931">
    <property type="entry name" value="SF3a60_Prp9_C"/>
    <property type="match status" value="1"/>
</dbReference>
<dbReference type="PROSITE" id="PS50171">
    <property type="entry name" value="ZF_MATRIN"/>
    <property type="match status" value="1"/>
</dbReference>
<evidence type="ECO:0000256" key="9">
    <source>
        <dbReference type="ARBA" id="ARBA00023242"/>
    </source>
</evidence>
<reference evidence="12" key="1">
    <citation type="submission" date="2022-11" db="UniProtKB">
        <authorList>
            <consortium name="WormBaseParasite"/>
        </authorList>
    </citation>
    <scope>IDENTIFICATION</scope>
</reference>
<comment type="similarity">
    <text evidence="2">Belongs to the SF3A3 family.</text>
</comment>
<keyword evidence="11" id="KW-1185">Reference proteome</keyword>
<keyword evidence="8" id="KW-0508">mRNA splicing</keyword>
<evidence type="ECO:0000256" key="8">
    <source>
        <dbReference type="ARBA" id="ARBA00023187"/>
    </source>
</evidence>
<dbReference type="Proteomes" id="UP000887563">
    <property type="component" value="Unplaced"/>
</dbReference>
<dbReference type="InterPro" id="IPR025086">
    <property type="entry name" value="SDE2/SF3A3_SAP"/>
</dbReference>
<dbReference type="InterPro" id="IPR051421">
    <property type="entry name" value="RNA_Proc_DNA_Dmg_Regulator"/>
</dbReference>
<keyword evidence="3" id="KW-0597">Phosphoprotein</keyword>
<keyword evidence="4" id="KW-0507">mRNA processing</keyword>
<evidence type="ECO:0000313" key="11">
    <source>
        <dbReference type="Proteomes" id="UP000887563"/>
    </source>
</evidence>
<keyword evidence="7" id="KW-0862">Zinc</keyword>
<dbReference type="AlphaFoldDB" id="A0A914MDB3"/>
<organism evidence="11 12">
    <name type="scientific">Meloidogyne incognita</name>
    <name type="common">Southern root-knot nematode worm</name>
    <name type="synonym">Oxyuris incognita</name>
    <dbReference type="NCBI Taxonomy" id="6306"/>
    <lineage>
        <taxon>Eukaryota</taxon>
        <taxon>Metazoa</taxon>
        <taxon>Ecdysozoa</taxon>
        <taxon>Nematoda</taxon>
        <taxon>Chromadorea</taxon>
        <taxon>Rhabditida</taxon>
        <taxon>Tylenchina</taxon>
        <taxon>Tylenchomorpha</taxon>
        <taxon>Tylenchoidea</taxon>
        <taxon>Meloidogynidae</taxon>
        <taxon>Meloidogyninae</taxon>
        <taxon>Meloidogyne</taxon>
        <taxon>Meloidogyne incognita group</taxon>
    </lineage>
</organism>
<evidence type="ECO:0000256" key="3">
    <source>
        <dbReference type="ARBA" id="ARBA00022553"/>
    </source>
</evidence>
<evidence type="ECO:0000256" key="1">
    <source>
        <dbReference type="ARBA" id="ARBA00004123"/>
    </source>
</evidence>
<dbReference type="Pfam" id="PF16837">
    <property type="entry name" value="SF3A3"/>
    <property type="match status" value="2"/>
</dbReference>
<comment type="subcellular location">
    <subcellularLocation>
        <location evidence="1">Nucleus</location>
    </subcellularLocation>
</comment>
<sequence length="720" mass="84160">MDSLLEVQRTCHEERERCVDLMVREYLVEKKTQREKINSDQRVKGLIDRCRNATDKLIKIYNDESGERAKEIQAIGGPNEFAEFYSRLKSLKDIHRKNPNETARPLTIEFQEMANFVQDPDKIEREMVRFTDEEGYGKFLDMHTLYEQYVNLKGVKRIDYITFISTFNQLHEISKDKTKKTGAYKNYVSSLEGYLTDFLRRAKPLIDIEAELYNADNVQRTCHEERERCVDLMVREYLVEKKTQREKINSDQRVKGLIDRCRNATDKLIKIYNDESGERAKEIQAIGGPNEFAEFYSRLKSLKDIHRKNPNETARPLTIEFQEMANFVQDPDKIEREMVRFTDEEGYGKFLDMHTLYEQYVNLKGVKRIDYITFISTFNQLHEISKDKTKKTGAYKNYVSSLEGYLTDFLRRAKPLIDIEAELYNADNEFETKWKEGKVPGWSAEKSTGSLLANNKQPMAAADLDLTKYETVDELMELGSDRLKMALLERNLKCGGSLKERAKRLLDFKNADQNGSAATNGALKAIKNGVDKEEKRKYELAKHEVHVLKLTELVKPEISATLENIERKQARGVGEEEEEDDVEEFYEVEEEETDVPYNPKNLPLDWDGKPIPYWLYKLHGLNIGYSCEICGNQVYKGPKAFQRHFTEWRHSHGMRCLGIPNTAHFTNITKINDAIELWKKICEDRSRNKWNPDLDEEFEDSLGNVVNRRMFEDLKRQGLL</sequence>
<dbReference type="WBParaSite" id="Minc3s01683g25571">
    <property type="protein sequence ID" value="Minc3s01683g25571"/>
    <property type="gene ID" value="Minc3s01683g25571"/>
</dbReference>
<protein>
    <submittedName>
        <fullName evidence="12">Matrin-type domain-containing protein</fullName>
    </submittedName>
</protein>
<feature type="domain" description="Matrin-type" evidence="10">
    <location>
        <begin position="625"/>
        <end position="656"/>
    </location>
</feature>
<dbReference type="GO" id="GO:0008270">
    <property type="term" value="F:zinc ion binding"/>
    <property type="evidence" value="ECO:0007669"/>
    <property type="project" value="UniProtKB-KW"/>
</dbReference>
<dbReference type="GO" id="GO:0005681">
    <property type="term" value="C:spliceosomal complex"/>
    <property type="evidence" value="ECO:0007669"/>
    <property type="project" value="InterPro"/>
</dbReference>
<dbReference type="InterPro" id="IPR000690">
    <property type="entry name" value="Matrin/U1-C_Znf_C2H2"/>
</dbReference>
<dbReference type="InterPro" id="IPR021966">
    <property type="entry name" value="SF3a60_bindingd"/>
</dbReference>
<dbReference type="GO" id="GO:0003723">
    <property type="term" value="F:RNA binding"/>
    <property type="evidence" value="ECO:0007669"/>
    <property type="project" value="InterPro"/>
</dbReference>
<evidence type="ECO:0000256" key="5">
    <source>
        <dbReference type="ARBA" id="ARBA00022723"/>
    </source>
</evidence>